<dbReference type="AlphaFoldDB" id="A0A419A6E1"/>
<dbReference type="RefSeq" id="WP_119898415.1">
    <property type="nucleotide sequence ID" value="NZ_QNRC01000014.1"/>
</dbReference>
<evidence type="ECO:0000259" key="3">
    <source>
        <dbReference type="PROSITE" id="PS51186"/>
    </source>
</evidence>
<dbReference type="PROSITE" id="PS51186">
    <property type="entry name" value="GNAT"/>
    <property type="match status" value="1"/>
</dbReference>
<dbReference type="OrthoDB" id="9783470at2"/>
<dbReference type="PANTHER" id="PTHR43877">
    <property type="entry name" value="AMINOALKYLPHOSPHONATE N-ACETYLTRANSFERASE-RELATED-RELATED"/>
    <property type="match status" value="1"/>
</dbReference>
<dbReference type="Pfam" id="PF00583">
    <property type="entry name" value="Acetyltransf_1"/>
    <property type="match status" value="1"/>
</dbReference>
<dbReference type="InterPro" id="IPR016181">
    <property type="entry name" value="Acyl_CoA_acyltransferase"/>
</dbReference>
<evidence type="ECO:0000313" key="4">
    <source>
        <dbReference type="EMBL" id="RJL13069.1"/>
    </source>
</evidence>
<organism evidence="4 5">
    <name type="scientific">Paracoccus siganidrum</name>
    <dbReference type="NCBI Taxonomy" id="1276757"/>
    <lineage>
        <taxon>Bacteria</taxon>
        <taxon>Pseudomonadati</taxon>
        <taxon>Pseudomonadota</taxon>
        <taxon>Alphaproteobacteria</taxon>
        <taxon>Rhodobacterales</taxon>
        <taxon>Paracoccaceae</taxon>
        <taxon>Paracoccus</taxon>
    </lineage>
</organism>
<keyword evidence="2" id="KW-0012">Acyltransferase</keyword>
<keyword evidence="5" id="KW-1185">Reference proteome</keyword>
<keyword evidence="1 4" id="KW-0808">Transferase</keyword>
<dbReference type="GO" id="GO:0016747">
    <property type="term" value="F:acyltransferase activity, transferring groups other than amino-acyl groups"/>
    <property type="evidence" value="ECO:0007669"/>
    <property type="project" value="InterPro"/>
</dbReference>
<dbReference type="Gene3D" id="3.40.630.30">
    <property type="match status" value="1"/>
</dbReference>
<dbReference type="Proteomes" id="UP000283587">
    <property type="component" value="Unassembled WGS sequence"/>
</dbReference>
<name>A0A419A6E1_9RHOB</name>
<dbReference type="EMBL" id="QZEW01000046">
    <property type="protein sequence ID" value="RJL13069.1"/>
    <property type="molecule type" value="Genomic_DNA"/>
</dbReference>
<accession>A0A419A6E1</accession>
<dbReference type="InterPro" id="IPR000182">
    <property type="entry name" value="GNAT_dom"/>
</dbReference>
<protein>
    <submittedName>
        <fullName evidence="4">N-acetyltransferase</fullName>
    </submittedName>
</protein>
<reference evidence="5" key="1">
    <citation type="submission" date="2018-09" db="EMBL/GenBank/DDBJ databases">
        <title>Paracoccus onubensis nov. sp. a moderate halophilic bacterium isolated from Gruta de las Maravillas (Aracena, Spain).</title>
        <authorList>
            <person name="Jurado V."/>
            <person name="Gutierrez-Patricio S."/>
            <person name="Gonzalez-Pimentel J.L."/>
            <person name="Miller A.Z."/>
            <person name="Laiz L."/>
            <person name="Saiz-Jimenez C."/>
        </authorList>
    </citation>
    <scope>NUCLEOTIDE SEQUENCE [LARGE SCALE GENOMIC DNA]</scope>
    <source>
        <strain evidence="5">DSM 26381</strain>
    </source>
</reference>
<gene>
    <name evidence="4" type="ORF">D3P05_12045</name>
</gene>
<feature type="domain" description="N-acetyltransferase" evidence="3">
    <location>
        <begin position="6"/>
        <end position="158"/>
    </location>
</feature>
<evidence type="ECO:0000313" key="5">
    <source>
        <dbReference type="Proteomes" id="UP000283587"/>
    </source>
</evidence>
<dbReference type="InterPro" id="IPR050832">
    <property type="entry name" value="Bact_Acetyltransf"/>
</dbReference>
<proteinExistence type="predicted"/>
<evidence type="ECO:0000256" key="1">
    <source>
        <dbReference type="ARBA" id="ARBA00022679"/>
    </source>
</evidence>
<sequence>MGTQLMEIAEITKDKAAICRDIMTALSDWFTEPAVIDFCSEAVETLPMFGWVEDGAVLGFVALKDHPPSASEIIVIGVRPECRGKNIGRQLIAAAERHARARGRSLLTVKTLADRGLDEPHYAATRAFYRANGFIAAEVFPTLWHPDSPCLFQVKPLPVS</sequence>
<evidence type="ECO:0000256" key="2">
    <source>
        <dbReference type="ARBA" id="ARBA00023315"/>
    </source>
</evidence>
<dbReference type="SUPFAM" id="SSF55729">
    <property type="entry name" value="Acyl-CoA N-acyltransferases (Nat)"/>
    <property type="match status" value="1"/>
</dbReference>
<comment type="caution">
    <text evidence="4">The sequence shown here is derived from an EMBL/GenBank/DDBJ whole genome shotgun (WGS) entry which is preliminary data.</text>
</comment>
<dbReference type="CDD" id="cd04301">
    <property type="entry name" value="NAT_SF"/>
    <property type="match status" value="1"/>
</dbReference>